<organism evidence="2 3">
    <name type="scientific">Trypanosoma cruzi</name>
    <dbReference type="NCBI Taxonomy" id="5693"/>
    <lineage>
        <taxon>Eukaryota</taxon>
        <taxon>Discoba</taxon>
        <taxon>Euglenozoa</taxon>
        <taxon>Kinetoplastea</taxon>
        <taxon>Metakinetoplastina</taxon>
        <taxon>Trypanosomatida</taxon>
        <taxon>Trypanosomatidae</taxon>
        <taxon>Trypanosoma</taxon>
        <taxon>Schizotrypanum</taxon>
    </lineage>
</organism>
<dbReference type="VEuPathDB" id="TriTrypDB:TcYC6_0080360"/>
<feature type="compositionally biased region" description="Low complexity" evidence="1">
    <location>
        <begin position="56"/>
        <end position="83"/>
    </location>
</feature>
<evidence type="ECO:0000256" key="1">
    <source>
        <dbReference type="SAM" id="MobiDB-lite"/>
    </source>
</evidence>
<evidence type="ECO:0000313" key="3">
    <source>
        <dbReference type="Proteomes" id="UP000246078"/>
    </source>
</evidence>
<dbReference type="VEuPathDB" id="TriTrypDB:C3747_73g181"/>
<dbReference type="VEuPathDB" id="TriTrypDB:TcG_02437"/>
<name>A0A2V2WMS2_TRYCR</name>
<protein>
    <submittedName>
        <fullName evidence="2">Uncharacterized protein</fullName>
    </submittedName>
</protein>
<feature type="region of interest" description="Disordered" evidence="1">
    <location>
        <begin position="1"/>
        <end position="83"/>
    </location>
</feature>
<dbReference type="SMR" id="A0A2V2WMS2"/>
<sequence>MAEKEEESMASRSVSSSYSDDSSYSSSTRSDNSSSGSGSGSGSSTTSSEEGVETQTGARRAPTRPAAGDSATSAATAVTSTPCSGLRSLQLNPELVFEQPDASWIDIPHGSGSVFRRVVTNYDDFPERRYRVIDYFRTAVEMFVTQVRQEYTHQYQQAKKNDRANIRFIWRNKGELAICFAACCDMLKLLYDRFRPGLERPNWDGIVGQFVLFLMAESRIPAAVLTEQTYKTKFLDWRKGGTRYQGEQLTSNVRFPSAEERRTKIETYLRSGEGYSIESTGVDLPSVVRPVPTHVKMTDAPVGQEETRNNGAFDVSNLASPLVGFSRARPPVKMRSKSHMKPPQAVIAGKQSVEEYRHLHWLAKLTQITGCSPTLEFPAERSYMILAFVRLCETSEMPEQFATIMNILVRSSLTIQSAFERGGGMVVLRRFVGTLVRLKDACGLINLLEQILRLKLSSWSHSSQQSWLRDLLGNSGNDLRWLRALDIVPPDKQATWSSLITALEQRYVLSNSREEEVRRGAKRARLDNDEALRMSMADNVGVSKLAPYISTAFCVSLPGEFCAPPLSSDMEQDTISLLNKKLQYCEEAQVTWRDAILKALGGSCPGIPIPLWYDPYQLLGVDPYPAN</sequence>
<dbReference type="VEuPathDB" id="TriTrypDB:C4B63_13g127"/>
<dbReference type="VEuPathDB" id="TriTrypDB:TcCL_NonESM06392"/>
<dbReference type="VEuPathDB" id="TriTrypDB:TcCLB.510289.50"/>
<dbReference type="AlphaFoldDB" id="A0A2V2WMS2"/>
<accession>A0A2V2WMS2</accession>
<dbReference type="VEuPathDB" id="TriTrypDB:C4B63_13g126"/>
<dbReference type="VEuPathDB" id="TriTrypDB:Tc_MARK_8484"/>
<dbReference type="VEuPathDB" id="TriTrypDB:TcBrA4_0003570"/>
<reference evidence="2 3" key="1">
    <citation type="journal article" date="2018" name="Microb. Genom.">
        <title>Expanding an expanded genome: long-read sequencing of Trypanosoma cruzi.</title>
        <authorList>
            <person name="Berna L."/>
            <person name="Rodriguez M."/>
            <person name="Chiribao M.L."/>
            <person name="Parodi-Talice A."/>
            <person name="Pita S."/>
            <person name="Rijo G."/>
            <person name="Alvarez-Valin F."/>
            <person name="Robello C."/>
        </authorList>
    </citation>
    <scope>NUCLEOTIDE SEQUENCE [LARGE SCALE GENOMIC DNA]</scope>
    <source>
        <strain evidence="2 3">TCC</strain>
    </source>
</reference>
<dbReference type="VEuPathDB" id="TriTrypDB:TCSYLVIO_007467"/>
<proteinExistence type="predicted"/>
<dbReference type="InterPro" id="IPR043111">
    <property type="entry name" value="DB_JBP1_sf"/>
</dbReference>
<dbReference type="VEuPathDB" id="TriTrypDB:TCDM_01206"/>
<dbReference type="VEuPathDB" id="TriTrypDB:TcCLB.510967.16"/>
<gene>
    <name evidence="2" type="ORF">C3747_73g181</name>
</gene>
<comment type="caution">
    <text evidence="2">The sequence shown here is derived from an EMBL/GenBank/DDBJ whole genome shotgun (WGS) entry which is preliminary data.</text>
</comment>
<dbReference type="VEuPathDB" id="TriTrypDB:BCY84_16135"/>
<dbReference type="OMA" id="AICFACC"/>
<dbReference type="VEuPathDB" id="TriTrypDB:ECC02_003824"/>
<dbReference type="EMBL" id="PRFC01000073">
    <property type="protein sequence ID" value="PWV09926.1"/>
    <property type="molecule type" value="Genomic_DNA"/>
</dbReference>
<feature type="compositionally biased region" description="Low complexity" evidence="1">
    <location>
        <begin position="11"/>
        <end position="48"/>
    </location>
</feature>
<evidence type="ECO:0000313" key="2">
    <source>
        <dbReference type="EMBL" id="PWV09926.1"/>
    </source>
</evidence>
<dbReference type="Proteomes" id="UP000246078">
    <property type="component" value="Unassembled WGS sequence"/>
</dbReference>
<dbReference type="Gene3D" id="1.20.120.1440">
    <property type="entry name" value="JBP1, DNA-binding domain"/>
    <property type="match status" value="1"/>
</dbReference>
<dbReference type="OrthoDB" id="271132at2759"/>